<accession>A0A2P2P423</accession>
<proteinExistence type="predicted"/>
<evidence type="ECO:0000313" key="1">
    <source>
        <dbReference type="EMBL" id="MBX49429.1"/>
    </source>
</evidence>
<sequence>MHLICLIL</sequence>
<reference evidence="1" key="1">
    <citation type="submission" date="2018-02" db="EMBL/GenBank/DDBJ databases">
        <title>Rhizophora mucronata_Transcriptome.</title>
        <authorList>
            <person name="Meera S.P."/>
            <person name="Sreeshan A."/>
            <person name="Augustine A."/>
        </authorList>
    </citation>
    <scope>NUCLEOTIDE SEQUENCE</scope>
    <source>
        <tissue evidence="1">Leaf</tissue>
    </source>
</reference>
<name>A0A2P2P423_RHIMU</name>
<dbReference type="EMBL" id="GGEC01068945">
    <property type="protein sequence ID" value="MBX49429.1"/>
    <property type="molecule type" value="Transcribed_RNA"/>
</dbReference>
<organism evidence="1">
    <name type="scientific">Rhizophora mucronata</name>
    <name type="common">Asiatic mangrove</name>
    <dbReference type="NCBI Taxonomy" id="61149"/>
    <lineage>
        <taxon>Eukaryota</taxon>
        <taxon>Viridiplantae</taxon>
        <taxon>Streptophyta</taxon>
        <taxon>Embryophyta</taxon>
        <taxon>Tracheophyta</taxon>
        <taxon>Spermatophyta</taxon>
        <taxon>Magnoliopsida</taxon>
        <taxon>eudicotyledons</taxon>
        <taxon>Gunneridae</taxon>
        <taxon>Pentapetalae</taxon>
        <taxon>rosids</taxon>
        <taxon>fabids</taxon>
        <taxon>Malpighiales</taxon>
        <taxon>Rhizophoraceae</taxon>
        <taxon>Rhizophora</taxon>
    </lineage>
</organism>
<protein>
    <submittedName>
        <fullName evidence="1">Uncharacterized protein</fullName>
    </submittedName>
</protein>